<evidence type="ECO:0000256" key="1">
    <source>
        <dbReference type="SAM" id="Phobius"/>
    </source>
</evidence>
<dbReference type="Proteomes" id="UP000199370">
    <property type="component" value="Unassembled WGS sequence"/>
</dbReference>
<reference evidence="2 3" key="1">
    <citation type="submission" date="2016-10" db="EMBL/GenBank/DDBJ databases">
        <authorList>
            <person name="de Groot N.N."/>
        </authorList>
    </citation>
    <scope>NUCLEOTIDE SEQUENCE [LARGE SCALE GENOMIC DNA]</scope>
    <source>
        <strain evidence="3">EB21,IBRC-M 10013,KCTC 4048</strain>
    </source>
</reference>
<sequence>MAENTSTIFIPLNEEPEFIVAGEVRLFTGWVHNESRIADQVEFEGTVDGETEVWDREFVPIQIDYANRDVEAYQYQNATVKAKNEEIWRERLKPVVAVAAAMMVGLLVVASWLSERR</sequence>
<dbReference type="AlphaFoldDB" id="A0A1G9TDU9"/>
<evidence type="ECO:0000313" key="2">
    <source>
        <dbReference type="EMBL" id="SDM45788.1"/>
    </source>
</evidence>
<organism evidence="2 3">
    <name type="scientific">Haloarchaeobius iranensis</name>
    <dbReference type="NCBI Taxonomy" id="996166"/>
    <lineage>
        <taxon>Archaea</taxon>
        <taxon>Methanobacteriati</taxon>
        <taxon>Methanobacteriota</taxon>
        <taxon>Stenosarchaea group</taxon>
        <taxon>Halobacteria</taxon>
        <taxon>Halobacteriales</taxon>
        <taxon>Halorubellaceae</taxon>
        <taxon>Haloarchaeobius</taxon>
    </lineage>
</organism>
<evidence type="ECO:0000313" key="3">
    <source>
        <dbReference type="Proteomes" id="UP000199370"/>
    </source>
</evidence>
<accession>A0A1G9TDU9</accession>
<keyword evidence="3" id="KW-1185">Reference proteome</keyword>
<gene>
    <name evidence="2" type="ORF">SAMN05192554_102289</name>
</gene>
<keyword evidence="1" id="KW-0472">Membrane</keyword>
<feature type="transmembrane region" description="Helical" evidence="1">
    <location>
        <begin position="95"/>
        <end position="114"/>
    </location>
</feature>
<keyword evidence="1" id="KW-1133">Transmembrane helix</keyword>
<protein>
    <submittedName>
        <fullName evidence="2">Uncharacterized protein</fullName>
    </submittedName>
</protein>
<proteinExistence type="predicted"/>
<keyword evidence="1" id="KW-0812">Transmembrane</keyword>
<dbReference type="EMBL" id="FNIA01000002">
    <property type="protein sequence ID" value="SDM45788.1"/>
    <property type="molecule type" value="Genomic_DNA"/>
</dbReference>
<dbReference type="RefSeq" id="WP_089731505.1">
    <property type="nucleotide sequence ID" value="NZ_JBHUJM010000006.1"/>
</dbReference>
<name>A0A1G9TDU9_9EURY</name>